<feature type="region of interest" description="Disordered" evidence="1">
    <location>
        <begin position="25"/>
        <end position="53"/>
    </location>
</feature>
<reference evidence="2 3" key="1">
    <citation type="journal article" date="2018" name="Front. Plant Sci.">
        <title>Red Clover (Trifolium pratense) and Zigzag Clover (T. medium) - A Picture of Genomic Similarities and Differences.</title>
        <authorList>
            <person name="Dluhosova J."/>
            <person name="Istvanek J."/>
            <person name="Nedelnik J."/>
            <person name="Repkova J."/>
        </authorList>
    </citation>
    <scope>NUCLEOTIDE SEQUENCE [LARGE SCALE GENOMIC DNA]</scope>
    <source>
        <strain evidence="3">cv. 10/8</strain>
        <tissue evidence="2">Leaf</tissue>
    </source>
</reference>
<accession>A0A392N9R1</accession>
<dbReference type="Proteomes" id="UP000265520">
    <property type="component" value="Unassembled WGS sequence"/>
</dbReference>
<keyword evidence="3" id="KW-1185">Reference proteome</keyword>
<proteinExistence type="predicted"/>
<name>A0A392N9R1_9FABA</name>
<dbReference type="EMBL" id="LXQA010032689">
    <property type="protein sequence ID" value="MCH96576.1"/>
    <property type="molecule type" value="Genomic_DNA"/>
</dbReference>
<organism evidence="2 3">
    <name type="scientific">Trifolium medium</name>
    <dbReference type="NCBI Taxonomy" id="97028"/>
    <lineage>
        <taxon>Eukaryota</taxon>
        <taxon>Viridiplantae</taxon>
        <taxon>Streptophyta</taxon>
        <taxon>Embryophyta</taxon>
        <taxon>Tracheophyta</taxon>
        <taxon>Spermatophyta</taxon>
        <taxon>Magnoliopsida</taxon>
        <taxon>eudicotyledons</taxon>
        <taxon>Gunneridae</taxon>
        <taxon>Pentapetalae</taxon>
        <taxon>rosids</taxon>
        <taxon>fabids</taxon>
        <taxon>Fabales</taxon>
        <taxon>Fabaceae</taxon>
        <taxon>Papilionoideae</taxon>
        <taxon>50 kb inversion clade</taxon>
        <taxon>NPAAA clade</taxon>
        <taxon>Hologalegina</taxon>
        <taxon>IRL clade</taxon>
        <taxon>Trifolieae</taxon>
        <taxon>Trifolium</taxon>
    </lineage>
</organism>
<comment type="caution">
    <text evidence="2">The sequence shown here is derived from an EMBL/GenBank/DDBJ whole genome shotgun (WGS) entry which is preliminary data.</text>
</comment>
<evidence type="ECO:0000313" key="3">
    <source>
        <dbReference type="Proteomes" id="UP000265520"/>
    </source>
</evidence>
<sequence>MLEASSSQFRNAAAQLRALNPGMELNTECLEEEKEVRDGQVVTPPPEENENEY</sequence>
<evidence type="ECO:0000256" key="1">
    <source>
        <dbReference type="SAM" id="MobiDB-lite"/>
    </source>
</evidence>
<evidence type="ECO:0000313" key="2">
    <source>
        <dbReference type="EMBL" id="MCH96576.1"/>
    </source>
</evidence>
<protein>
    <submittedName>
        <fullName evidence="2">Uncharacterized protein</fullName>
    </submittedName>
</protein>
<dbReference type="AlphaFoldDB" id="A0A392N9R1"/>